<dbReference type="PANTHER" id="PTHR33653">
    <property type="entry name" value="RIBONUCLEASE VAPC2"/>
    <property type="match status" value="1"/>
</dbReference>
<dbReference type="CDD" id="cd18736">
    <property type="entry name" value="PIN_CcVapC1-like"/>
    <property type="match status" value="1"/>
</dbReference>
<keyword evidence="4 8" id="KW-0479">Metal-binding</keyword>
<comment type="caution">
    <text evidence="10">The sequence shown here is derived from an EMBL/GenBank/DDBJ whole genome shotgun (WGS) entry which is preliminary data.</text>
</comment>
<evidence type="ECO:0000256" key="4">
    <source>
        <dbReference type="ARBA" id="ARBA00022723"/>
    </source>
</evidence>
<dbReference type="InterPro" id="IPR022907">
    <property type="entry name" value="VapC_family"/>
</dbReference>
<keyword evidence="11" id="KW-1185">Reference proteome</keyword>
<dbReference type="PANTHER" id="PTHR33653:SF1">
    <property type="entry name" value="RIBONUCLEASE VAPC2"/>
    <property type="match status" value="1"/>
</dbReference>
<comment type="function">
    <text evidence="8">Toxic component of a toxin-antitoxin (TA) system. An RNase.</text>
</comment>
<feature type="binding site" evidence="8">
    <location>
        <position position="16"/>
    </location>
    <ligand>
        <name>Mg(2+)</name>
        <dbReference type="ChEBI" id="CHEBI:18420"/>
    </ligand>
</feature>
<evidence type="ECO:0000256" key="6">
    <source>
        <dbReference type="ARBA" id="ARBA00022842"/>
    </source>
</evidence>
<keyword evidence="3 8" id="KW-0540">Nuclease</keyword>
<evidence type="ECO:0000256" key="1">
    <source>
        <dbReference type="ARBA" id="ARBA00001946"/>
    </source>
</evidence>
<feature type="binding site" evidence="8">
    <location>
        <position position="107"/>
    </location>
    <ligand>
        <name>Mg(2+)</name>
        <dbReference type="ChEBI" id="CHEBI:18420"/>
    </ligand>
</feature>
<evidence type="ECO:0000259" key="9">
    <source>
        <dbReference type="Pfam" id="PF01850"/>
    </source>
</evidence>
<dbReference type="HAMAP" id="MF_00265">
    <property type="entry name" value="VapC_Nob1"/>
    <property type="match status" value="1"/>
</dbReference>
<dbReference type="InterPro" id="IPR002716">
    <property type="entry name" value="PIN_dom"/>
</dbReference>
<dbReference type="InterPro" id="IPR050556">
    <property type="entry name" value="Type_II_TA_system_RNase"/>
</dbReference>
<dbReference type="EC" id="3.1.-.-" evidence="8"/>
<proteinExistence type="inferred from homology"/>
<keyword evidence="6 8" id="KW-0460">Magnesium</keyword>
<dbReference type="Proteomes" id="UP001446205">
    <property type="component" value="Unassembled WGS sequence"/>
</dbReference>
<dbReference type="EMBL" id="JBBPCO010000002">
    <property type="protein sequence ID" value="MEK8088666.1"/>
    <property type="molecule type" value="Genomic_DNA"/>
</dbReference>
<name>A0ABU9D6U8_9PROT</name>
<keyword evidence="2 8" id="KW-1277">Toxin-antitoxin system</keyword>
<evidence type="ECO:0000313" key="11">
    <source>
        <dbReference type="Proteomes" id="UP001446205"/>
    </source>
</evidence>
<dbReference type="Pfam" id="PF01850">
    <property type="entry name" value="PIN"/>
    <property type="match status" value="1"/>
</dbReference>
<evidence type="ECO:0000256" key="8">
    <source>
        <dbReference type="HAMAP-Rule" id="MF_00265"/>
    </source>
</evidence>
<reference evidence="10 11" key="1">
    <citation type="submission" date="2024-04" db="EMBL/GenBank/DDBJ databases">
        <authorList>
            <person name="Abashina T."/>
            <person name="Shaikin A."/>
        </authorList>
    </citation>
    <scope>NUCLEOTIDE SEQUENCE [LARGE SCALE GENOMIC DNA]</scope>
    <source>
        <strain evidence="10 11">AAFK</strain>
    </source>
</reference>
<evidence type="ECO:0000256" key="3">
    <source>
        <dbReference type="ARBA" id="ARBA00022722"/>
    </source>
</evidence>
<dbReference type="SUPFAM" id="SSF88723">
    <property type="entry name" value="PIN domain-like"/>
    <property type="match status" value="1"/>
</dbReference>
<evidence type="ECO:0000256" key="2">
    <source>
        <dbReference type="ARBA" id="ARBA00022649"/>
    </source>
</evidence>
<keyword evidence="5 8" id="KW-0378">Hydrolase</keyword>
<feature type="domain" description="PIN" evidence="9">
    <location>
        <begin position="13"/>
        <end position="133"/>
    </location>
</feature>
<dbReference type="RefSeq" id="WP_341369732.1">
    <property type="nucleotide sequence ID" value="NZ_JBBPCO010000002.1"/>
</dbReference>
<sequence length="144" mass="15743">MSSKSATGPSVRYLLDTNICICLIRHHPPEVAARFAQLDYGDVVMSAITLAELRYGVERQPDSRVAAERALDALLADIPVLPFDGDAAVAYGVIRAAVRERRRDALDRLIAAHAASLSLTLVTNNEADFRDYPGLIIENWVGQP</sequence>
<evidence type="ECO:0000256" key="5">
    <source>
        <dbReference type="ARBA" id="ARBA00022801"/>
    </source>
</evidence>
<evidence type="ECO:0000256" key="7">
    <source>
        <dbReference type="ARBA" id="ARBA00038093"/>
    </source>
</evidence>
<keyword evidence="8" id="KW-0800">Toxin</keyword>
<comment type="similarity">
    <text evidence="7 8">Belongs to the PINc/VapC protein family.</text>
</comment>
<organism evidence="10 11">
    <name type="scientific">Thermithiobacillus plumbiphilus</name>
    <dbReference type="NCBI Taxonomy" id="1729899"/>
    <lineage>
        <taxon>Bacteria</taxon>
        <taxon>Pseudomonadati</taxon>
        <taxon>Pseudomonadota</taxon>
        <taxon>Acidithiobacillia</taxon>
        <taxon>Acidithiobacillales</taxon>
        <taxon>Thermithiobacillaceae</taxon>
        <taxon>Thermithiobacillus</taxon>
    </lineage>
</organism>
<comment type="cofactor">
    <cofactor evidence="1 8">
        <name>Mg(2+)</name>
        <dbReference type="ChEBI" id="CHEBI:18420"/>
    </cofactor>
</comment>
<dbReference type="Gene3D" id="3.40.50.1010">
    <property type="entry name" value="5'-nuclease"/>
    <property type="match status" value="1"/>
</dbReference>
<accession>A0ABU9D6U8</accession>
<evidence type="ECO:0000313" key="10">
    <source>
        <dbReference type="EMBL" id="MEK8088666.1"/>
    </source>
</evidence>
<gene>
    <name evidence="8" type="primary">vapC</name>
    <name evidence="10" type="ORF">WOB96_02700</name>
</gene>
<protein>
    <recommendedName>
        <fullName evidence="8">Ribonuclease VapC</fullName>
        <shortName evidence="8">RNase VapC</shortName>
        <ecNumber evidence="8">3.1.-.-</ecNumber>
    </recommendedName>
    <alternativeName>
        <fullName evidence="8">Toxin VapC</fullName>
    </alternativeName>
</protein>
<dbReference type="InterPro" id="IPR029060">
    <property type="entry name" value="PIN-like_dom_sf"/>
</dbReference>